<sequence length="42" mass="4549">VNLINPILGLLTLILIIGIYAIIAAITLFALAFSVRKRQKVA</sequence>
<feature type="non-terminal residue" evidence="2">
    <location>
        <position position="1"/>
    </location>
</feature>
<organism evidence="2">
    <name type="scientific">marine sediment metagenome</name>
    <dbReference type="NCBI Taxonomy" id="412755"/>
    <lineage>
        <taxon>unclassified sequences</taxon>
        <taxon>metagenomes</taxon>
        <taxon>ecological metagenomes</taxon>
    </lineage>
</organism>
<keyword evidence="1" id="KW-1133">Transmembrane helix</keyword>
<keyword evidence="1" id="KW-0472">Membrane</keyword>
<dbReference type="InterPro" id="IPR005325">
    <property type="entry name" value="DUF308_memb"/>
</dbReference>
<dbReference type="Pfam" id="PF03729">
    <property type="entry name" value="DUF308"/>
    <property type="match status" value="1"/>
</dbReference>
<dbReference type="EMBL" id="BART01038927">
    <property type="protein sequence ID" value="GAH08991.1"/>
    <property type="molecule type" value="Genomic_DNA"/>
</dbReference>
<evidence type="ECO:0000256" key="1">
    <source>
        <dbReference type="SAM" id="Phobius"/>
    </source>
</evidence>
<keyword evidence="1" id="KW-0812">Transmembrane</keyword>
<feature type="transmembrane region" description="Helical" evidence="1">
    <location>
        <begin position="6"/>
        <end position="33"/>
    </location>
</feature>
<name>X1CKU5_9ZZZZ</name>
<evidence type="ECO:0000313" key="2">
    <source>
        <dbReference type="EMBL" id="GAH08991.1"/>
    </source>
</evidence>
<protein>
    <submittedName>
        <fullName evidence="2">Uncharacterized protein</fullName>
    </submittedName>
</protein>
<reference evidence="2" key="1">
    <citation type="journal article" date="2014" name="Front. Microbiol.">
        <title>High frequency of phylogenetically diverse reductive dehalogenase-homologous genes in deep subseafloor sedimentary metagenomes.</title>
        <authorList>
            <person name="Kawai M."/>
            <person name="Futagami T."/>
            <person name="Toyoda A."/>
            <person name="Takaki Y."/>
            <person name="Nishi S."/>
            <person name="Hori S."/>
            <person name="Arai W."/>
            <person name="Tsubouchi T."/>
            <person name="Morono Y."/>
            <person name="Uchiyama I."/>
            <person name="Ito T."/>
            <person name="Fujiyama A."/>
            <person name="Inagaki F."/>
            <person name="Takami H."/>
        </authorList>
    </citation>
    <scope>NUCLEOTIDE SEQUENCE</scope>
    <source>
        <strain evidence="2">Expedition CK06-06</strain>
    </source>
</reference>
<dbReference type="AlphaFoldDB" id="X1CKU5"/>
<gene>
    <name evidence="2" type="ORF">S01H4_64281</name>
</gene>
<comment type="caution">
    <text evidence="2">The sequence shown here is derived from an EMBL/GenBank/DDBJ whole genome shotgun (WGS) entry which is preliminary data.</text>
</comment>
<accession>X1CKU5</accession>
<proteinExistence type="predicted"/>